<evidence type="ECO:0000259" key="1">
    <source>
        <dbReference type="Pfam" id="PF14261"/>
    </source>
</evidence>
<dbReference type="Pfam" id="PF14261">
    <property type="entry name" value="DUF4351"/>
    <property type="match status" value="1"/>
</dbReference>
<organism evidence="2 3">
    <name type="scientific">Allocoprobacillus halotolerans</name>
    <dbReference type="NCBI Taxonomy" id="2944914"/>
    <lineage>
        <taxon>Bacteria</taxon>
        <taxon>Bacillati</taxon>
        <taxon>Bacillota</taxon>
        <taxon>Erysipelotrichia</taxon>
        <taxon>Erysipelotrichales</taxon>
        <taxon>Erysipelotrichaceae</taxon>
        <taxon>Allocoprobacillus</taxon>
    </lineage>
</organism>
<name>A0ABY5I458_9FIRM</name>
<dbReference type="InterPro" id="IPR025587">
    <property type="entry name" value="DUF4351"/>
</dbReference>
<evidence type="ECO:0000313" key="2">
    <source>
        <dbReference type="EMBL" id="UTY40101.1"/>
    </source>
</evidence>
<proteinExistence type="predicted"/>
<accession>A0ABY5I458</accession>
<reference evidence="2" key="1">
    <citation type="submission" date="2022-07" db="EMBL/GenBank/DDBJ databases">
        <title>Faecal culturing of patients with breast cancer.</title>
        <authorList>
            <person name="Teng N.M.Y."/>
            <person name="Kiu R."/>
            <person name="Evans R."/>
            <person name="Baker D.J."/>
            <person name="Zenner C."/>
            <person name="Robinson S.D."/>
            <person name="Hall L.J."/>
        </authorList>
    </citation>
    <scope>NUCLEOTIDE SEQUENCE</scope>
    <source>
        <strain evidence="2">LH1062</strain>
    </source>
</reference>
<dbReference type="RefSeq" id="WP_290141535.1">
    <property type="nucleotide sequence ID" value="NZ_CP101620.1"/>
</dbReference>
<protein>
    <submittedName>
        <fullName evidence="2">DUF4351 domain-containing protein</fullName>
    </submittedName>
</protein>
<dbReference type="EMBL" id="CP101620">
    <property type="protein sequence ID" value="UTY40101.1"/>
    <property type="molecule type" value="Genomic_DNA"/>
</dbReference>
<gene>
    <name evidence="2" type="ORF">NMU03_04690</name>
</gene>
<feature type="domain" description="DUF4351" evidence="1">
    <location>
        <begin position="137"/>
        <end position="192"/>
    </location>
</feature>
<dbReference type="Proteomes" id="UP001060112">
    <property type="component" value="Chromosome"/>
</dbReference>
<sequence length="197" mass="23244">MIMMYGVMTLAIYYGEKKWNYARNYRAMMNKGIRHLRRYMNVEFHPLIEMEKFDEGLFKNKDNQDLIKGLKLLYGKEKMTEKLIVSHEVACLLGTLCHDERIYQAIKAKRGETDMSDYVLRISREAKSEGIRLGRSEGRNEGIITTLIKQLKQRLGDLSKEMVKEINRSNKKQLDHLTLHIFDIESEEDIKKILLEK</sequence>
<evidence type="ECO:0000313" key="3">
    <source>
        <dbReference type="Proteomes" id="UP001060112"/>
    </source>
</evidence>
<keyword evidence="3" id="KW-1185">Reference proteome</keyword>